<keyword evidence="4" id="KW-0808">Transferase</keyword>
<evidence type="ECO:0000256" key="3">
    <source>
        <dbReference type="ARBA" id="ARBA00022553"/>
    </source>
</evidence>
<feature type="domain" description="Nitrate/nitrite sensing protein" evidence="8">
    <location>
        <begin position="64"/>
        <end position="296"/>
    </location>
</feature>
<evidence type="ECO:0000256" key="2">
    <source>
        <dbReference type="ARBA" id="ARBA00012438"/>
    </source>
</evidence>
<dbReference type="PANTHER" id="PTHR45436:SF5">
    <property type="entry name" value="SENSOR HISTIDINE KINASE TRCS"/>
    <property type="match status" value="1"/>
</dbReference>
<dbReference type="InterPro" id="IPR050428">
    <property type="entry name" value="TCS_sensor_his_kinase"/>
</dbReference>
<evidence type="ECO:0000259" key="7">
    <source>
        <dbReference type="Pfam" id="PF02518"/>
    </source>
</evidence>
<dbReference type="InterPro" id="IPR036890">
    <property type="entry name" value="HATPase_C_sf"/>
</dbReference>
<comment type="caution">
    <text evidence="9">The sequence shown here is derived from an EMBL/GenBank/DDBJ whole genome shotgun (WGS) entry which is preliminary data.</text>
</comment>
<gene>
    <name evidence="9" type="ORF">FNH04_19005</name>
</gene>
<sequence length="862" mass="92388">MPLAKDALRRFRSIRTSLLLLALVPSVALALVWLAAAGGQLSQALDLRDQTSLGKDVAAPGNDLRQAFQLERRLTAAWLADPESSRTALRAQRARTDVALAAVAKGSADLESAPEGVKTALAPIYNGLRQLPLRDLRERIDQREISLNEATGSYTRVIVAQMTALGNVSAQVADGPLVAESIPLGLLVNAAEQIQLEDTALSAALADGRLTPAARAQYTTAVGTQRWLLASLRAQASPADRAALGRVTGSVAWQRMTEVENALLTGEPGDSLPDSSRQWRAALDRVGDDLAELAQDETRELIQLQTSTADDQVSRGLLLTATGLLAVLASVLLAWRVTRSLLRRLRRLREATVTLADRQLPDVVDRLNEGERVDVGAETMELDFGDDELGEVVRAFNCAQRTAVSSAVELADARRGFEKAILGVARHTQNLVNRQVDLLDKLEREHQEPDVLDGLYQLDSQANQMRRYEENLIVISGGRPGRQWREPVLLTDVLRSAAGEVAEYQRVTVECDEHTRLAAHAVADVIHLFAELMENATQFSPRDCPVVTRVEPVGLGLAVQIEDRGLGMFEEDLAQFNDMLAKPPRFEVLALGDDTRLGLFVVSRLAARHGIKVSLRPSAFGGMIAIAVIPGKLLARDIQQPGFLNEHVLGADGAEGMAHEPGHPPHAHTTHAGPAAHTRPAAHAHAAHGWTGPDFPPPVEVPPPPAEPPLVPSPFPAADWSSGSSPVADWSSGSSSAADWSSGSSPVAGWSSSASTASSRWPSTPSTATGWPTTPPQPDADPPAPLPQRVPEASLVDELRTENAPQPAPMGLPSAQQAASAMSAFVHGTRRARNLCRGGSSYSEPSSAYAWPTQQTPTKDTR</sequence>
<organism evidence="9 10">
    <name type="scientific">Streptomyces phyllanthi</name>
    <dbReference type="NCBI Taxonomy" id="1803180"/>
    <lineage>
        <taxon>Bacteria</taxon>
        <taxon>Bacillati</taxon>
        <taxon>Actinomycetota</taxon>
        <taxon>Actinomycetes</taxon>
        <taxon>Kitasatosporales</taxon>
        <taxon>Streptomycetaceae</taxon>
        <taxon>Streptomyces</taxon>
    </lineage>
</organism>
<dbReference type="Pfam" id="PF02518">
    <property type="entry name" value="HATPase_c"/>
    <property type="match status" value="1"/>
</dbReference>
<dbReference type="GO" id="GO:0004673">
    <property type="term" value="F:protein histidine kinase activity"/>
    <property type="evidence" value="ECO:0007669"/>
    <property type="project" value="UniProtKB-EC"/>
</dbReference>
<feature type="region of interest" description="Disordered" evidence="6">
    <location>
        <begin position="654"/>
        <end position="862"/>
    </location>
</feature>
<keyword evidence="10" id="KW-1185">Reference proteome</keyword>
<evidence type="ECO:0000313" key="9">
    <source>
        <dbReference type="EMBL" id="MPY41914.1"/>
    </source>
</evidence>
<feature type="domain" description="Histidine kinase/HSP90-like ATPase" evidence="7">
    <location>
        <begin position="524"/>
        <end position="625"/>
    </location>
</feature>
<dbReference type="EMBL" id="VJZE01000121">
    <property type="protein sequence ID" value="MPY41914.1"/>
    <property type="molecule type" value="Genomic_DNA"/>
</dbReference>
<feature type="compositionally biased region" description="Low complexity" evidence="6">
    <location>
        <begin position="814"/>
        <end position="824"/>
    </location>
</feature>
<dbReference type="PANTHER" id="PTHR45436">
    <property type="entry name" value="SENSOR HISTIDINE KINASE YKOH"/>
    <property type="match status" value="1"/>
</dbReference>
<dbReference type="SUPFAM" id="SSF55874">
    <property type="entry name" value="ATPase domain of HSP90 chaperone/DNA topoisomerase II/histidine kinase"/>
    <property type="match status" value="1"/>
</dbReference>
<dbReference type="Gene3D" id="6.10.340.10">
    <property type="match status" value="1"/>
</dbReference>
<feature type="compositionally biased region" description="Low complexity" evidence="6">
    <location>
        <begin position="716"/>
        <end position="769"/>
    </location>
</feature>
<evidence type="ECO:0000313" key="10">
    <source>
        <dbReference type="Proteomes" id="UP000326979"/>
    </source>
</evidence>
<feature type="compositionally biased region" description="Low complexity" evidence="6">
    <location>
        <begin position="670"/>
        <end position="679"/>
    </location>
</feature>
<dbReference type="Proteomes" id="UP000326979">
    <property type="component" value="Unassembled WGS sequence"/>
</dbReference>
<protein>
    <recommendedName>
        <fullName evidence="2">histidine kinase</fullName>
        <ecNumber evidence="2">2.7.13.3</ecNumber>
    </recommendedName>
</protein>
<reference evidence="9 10" key="1">
    <citation type="submission" date="2019-07" db="EMBL/GenBank/DDBJ databases">
        <title>New species of Amycolatopsis and Streptomyces.</title>
        <authorList>
            <person name="Duangmal K."/>
            <person name="Teo W.F.A."/>
            <person name="Lipun K."/>
        </authorList>
    </citation>
    <scope>NUCLEOTIDE SEQUENCE [LARGE SCALE GENOMIC DNA]</scope>
    <source>
        <strain evidence="9 10">TISTR 2346</strain>
    </source>
</reference>
<evidence type="ECO:0000256" key="6">
    <source>
        <dbReference type="SAM" id="MobiDB-lite"/>
    </source>
</evidence>
<evidence type="ECO:0000256" key="5">
    <source>
        <dbReference type="ARBA" id="ARBA00022777"/>
    </source>
</evidence>
<dbReference type="InterPro" id="IPR013587">
    <property type="entry name" value="Nitrate/nitrite_sensing"/>
</dbReference>
<feature type="compositionally biased region" description="Pro residues" evidence="6">
    <location>
        <begin position="694"/>
        <end position="715"/>
    </location>
</feature>
<keyword evidence="3" id="KW-0597">Phosphoprotein</keyword>
<dbReference type="InterPro" id="IPR003594">
    <property type="entry name" value="HATPase_dom"/>
</dbReference>
<comment type="catalytic activity">
    <reaction evidence="1">
        <text>ATP + protein L-histidine = ADP + protein N-phospho-L-histidine.</text>
        <dbReference type="EC" id="2.7.13.3"/>
    </reaction>
</comment>
<dbReference type="AlphaFoldDB" id="A0A5N8W6H6"/>
<dbReference type="GO" id="GO:0005886">
    <property type="term" value="C:plasma membrane"/>
    <property type="evidence" value="ECO:0007669"/>
    <property type="project" value="TreeGrafter"/>
</dbReference>
<evidence type="ECO:0000256" key="4">
    <source>
        <dbReference type="ARBA" id="ARBA00022679"/>
    </source>
</evidence>
<name>A0A5N8W6H6_9ACTN</name>
<dbReference type="GO" id="GO:0000160">
    <property type="term" value="P:phosphorelay signal transduction system"/>
    <property type="evidence" value="ECO:0007669"/>
    <property type="project" value="TreeGrafter"/>
</dbReference>
<evidence type="ECO:0000256" key="1">
    <source>
        <dbReference type="ARBA" id="ARBA00000085"/>
    </source>
</evidence>
<feature type="compositionally biased region" description="Polar residues" evidence="6">
    <location>
        <begin position="840"/>
        <end position="862"/>
    </location>
</feature>
<dbReference type="RefSeq" id="WP_152785780.1">
    <property type="nucleotide sequence ID" value="NZ_BAABEQ010000089.1"/>
</dbReference>
<evidence type="ECO:0000259" key="8">
    <source>
        <dbReference type="Pfam" id="PF08376"/>
    </source>
</evidence>
<feature type="compositionally biased region" description="Pro residues" evidence="6">
    <location>
        <begin position="773"/>
        <end position="788"/>
    </location>
</feature>
<dbReference type="Pfam" id="PF08376">
    <property type="entry name" value="NIT"/>
    <property type="match status" value="1"/>
</dbReference>
<accession>A0A5N8W6H6</accession>
<proteinExistence type="predicted"/>
<dbReference type="OrthoDB" id="4652229at2"/>
<keyword evidence="5 9" id="KW-0418">Kinase</keyword>
<dbReference type="EC" id="2.7.13.3" evidence="2"/>
<dbReference type="Gene3D" id="3.30.565.10">
    <property type="entry name" value="Histidine kinase-like ATPase, C-terminal domain"/>
    <property type="match status" value="1"/>
</dbReference>